<name>A0A1J7HKD1_LUPAN</name>
<protein>
    <submittedName>
        <fullName evidence="2">Uncharacterized protein</fullName>
    </submittedName>
</protein>
<gene>
    <name evidence="2" type="ORF">TanjilG_14181</name>
</gene>
<organism evidence="2 3">
    <name type="scientific">Lupinus angustifolius</name>
    <name type="common">Narrow-leaved blue lupine</name>
    <dbReference type="NCBI Taxonomy" id="3871"/>
    <lineage>
        <taxon>Eukaryota</taxon>
        <taxon>Viridiplantae</taxon>
        <taxon>Streptophyta</taxon>
        <taxon>Embryophyta</taxon>
        <taxon>Tracheophyta</taxon>
        <taxon>Spermatophyta</taxon>
        <taxon>Magnoliopsida</taxon>
        <taxon>eudicotyledons</taxon>
        <taxon>Gunneridae</taxon>
        <taxon>Pentapetalae</taxon>
        <taxon>rosids</taxon>
        <taxon>fabids</taxon>
        <taxon>Fabales</taxon>
        <taxon>Fabaceae</taxon>
        <taxon>Papilionoideae</taxon>
        <taxon>50 kb inversion clade</taxon>
        <taxon>genistoids sensu lato</taxon>
        <taxon>core genistoids</taxon>
        <taxon>Genisteae</taxon>
        <taxon>Lupinus</taxon>
    </lineage>
</organism>
<accession>A0A1J7HKD1</accession>
<evidence type="ECO:0000313" key="3">
    <source>
        <dbReference type="Proteomes" id="UP000188354"/>
    </source>
</evidence>
<keyword evidence="3" id="KW-1185">Reference proteome</keyword>
<reference evidence="2 3" key="1">
    <citation type="journal article" date="2017" name="Plant Biotechnol. J.">
        <title>A comprehensive draft genome sequence for lupin (Lupinus angustifolius), an emerging health food: insights into plant-microbe interactions and legume evolution.</title>
        <authorList>
            <person name="Hane J.K."/>
            <person name="Ming Y."/>
            <person name="Kamphuis L.G."/>
            <person name="Nelson M.N."/>
            <person name="Garg G."/>
            <person name="Atkins C.A."/>
            <person name="Bayer P.E."/>
            <person name="Bravo A."/>
            <person name="Bringans S."/>
            <person name="Cannon S."/>
            <person name="Edwards D."/>
            <person name="Foley R."/>
            <person name="Gao L.L."/>
            <person name="Harrison M.J."/>
            <person name="Huang W."/>
            <person name="Hurgobin B."/>
            <person name="Li S."/>
            <person name="Liu C.W."/>
            <person name="McGrath A."/>
            <person name="Morahan G."/>
            <person name="Murray J."/>
            <person name="Weller J."/>
            <person name="Jian J."/>
            <person name="Singh K.B."/>
        </authorList>
    </citation>
    <scope>NUCLEOTIDE SEQUENCE [LARGE SCALE GENOMIC DNA]</scope>
    <source>
        <strain evidence="3">cv. Tanjil</strain>
        <tissue evidence="2">Whole plant</tissue>
    </source>
</reference>
<dbReference type="Proteomes" id="UP000188354">
    <property type="component" value="Chromosome LG04"/>
</dbReference>
<evidence type="ECO:0000313" key="2">
    <source>
        <dbReference type="EMBL" id="OIW13248.1"/>
    </source>
</evidence>
<feature type="region of interest" description="Disordered" evidence="1">
    <location>
        <begin position="1"/>
        <end position="26"/>
    </location>
</feature>
<evidence type="ECO:0000256" key="1">
    <source>
        <dbReference type="SAM" id="MobiDB-lite"/>
    </source>
</evidence>
<sequence>MRATRALKARSNGETKSKNTRKPKQAIVVHETNESESSHVHLPQSSIDNEVKAQEKIPEKKLSQIWGYILSPIATKSSIRSTTTTTTR</sequence>
<dbReference type="EMBL" id="CM007364">
    <property type="protein sequence ID" value="OIW13248.1"/>
    <property type="molecule type" value="Genomic_DNA"/>
</dbReference>
<dbReference type="Gramene" id="OIW13248">
    <property type="protein sequence ID" value="OIW13248"/>
    <property type="gene ID" value="TanjilG_14181"/>
</dbReference>
<dbReference type="AlphaFoldDB" id="A0A1J7HKD1"/>
<proteinExistence type="predicted"/>